<dbReference type="InterPro" id="IPR019128">
    <property type="entry name" value="Dcc1"/>
</dbReference>
<reference evidence="2" key="2">
    <citation type="submission" date="2023-05" db="EMBL/GenBank/DDBJ databases">
        <authorList>
            <consortium name="Lawrence Berkeley National Laboratory"/>
            <person name="Steindorff A."/>
            <person name="Hensen N."/>
            <person name="Bonometti L."/>
            <person name="Westerberg I."/>
            <person name="Brannstrom I.O."/>
            <person name="Guillou S."/>
            <person name="Cros-Aarteil S."/>
            <person name="Calhoun S."/>
            <person name="Haridas S."/>
            <person name="Kuo A."/>
            <person name="Mondo S."/>
            <person name="Pangilinan J."/>
            <person name="Riley R."/>
            <person name="Labutti K."/>
            <person name="Andreopoulos B."/>
            <person name="Lipzen A."/>
            <person name="Chen C."/>
            <person name="Yanf M."/>
            <person name="Daum C."/>
            <person name="Ng V."/>
            <person name="Clum A."/>
            <person name="Ohm R."/>
            <person name="Martin F."/>
            <person name="Silar P."/>
            <person name="Natvig D."/>
            <person name="Lalanne C."/>
            <person name="Gautier V."/>
            <person name="Ament-Velasquez S.L."/>
            <person name="Kruys A."/>
            <person name="Hutchinson M.I."/>
            <person name="Powell A.J."/>
            <person name="Barry K."/>
            <person name="Miller A.N."/>
            <person name="Grigoriev I.V."/>
            <person name="Debuchy R."/>
            <person name="Gladieux P."/>
            <person name="Thoren M.H."/>
            <person name="Johannesson H."/>
        </authorList>
    </citation>
    <scope>NUCLEOTIDE SEQUENCE</scope>
    <source>
        <strain evidence="2">PSN293</strain>
    </source>
</reference>
<proteinExistence type="predicted"/>
<dbReference type="Pfam" id="PF09724">
    <property type="entry name" value="Dcc1"/>
    <property type="match status" value="1"/>
</dbReference>
<organism evidence="2 3">
    <name type="scientific">Rhypophila decipiens</name>
    <dbReference type="NCBI Taxonomy" id="261697"/>
    <lineage>
        <taxon>Eukaryota</taxon>
        <taxon>Fungi</taxon>
        <taxon>Dikarya</taxon>
        <taxon>Ascomycota</taxon>
        <taxon>Pezizomycotina</taxon>
        <taxon>Sordariomycetes</taxon>
        <taxon>Sordariomycetidae</taxon>
        <taxon>Sordariales</taxon>
        <taxon>Naviculisporaceae</taxon>
        <taxon>Rhypophila</taxon>
    </lineage>
</organism>
<name>A0AAN6Y2Q9_9PEZI</name>
<feature type="region of interest" description="Disordered" evidence="1">
    <location>
        <begin position="118"/>
        <end position="142"/>
    </location>
</feature>
<evidence type="ECO:0000313" key="3">
    <source>
        <dbReference type="Proteomes" id="UP001301769"/>
    </source>
</evidence>
<dbReference type="GO" id="GO:0007064">
    <property type="term" value="P:mitotic sister chromatid cohesion"/>
    <property type="evidence" value="ECO:0007669"/>
    <property type="project" value="InterPro"/>
</dbReference>
<gene>
    <name evidence="2" type="ORF">QBC37DRAFT_389549</name>
</gene>
<feature type="region of interest" description="Disordered" evidence="1">
    <location>
        <begin position="72"/>
        <end position="102"/>
    </location>
</feature>
<evidence type="ECO:0000313" key="2">
    <source>
        <dbReference type="EMBL" id="KAK4211548.1"/>
    </source>
</evidence>
<feature type="compositionally biased region" description="Basic and acidic residues" evidence="1">
    <location>
        <begin position="90"/>
        <end position="101"/>
    </location>
</feature>
<feature type="compositionally biased region" description="Basic and acidic residues" evidence="1">
    <location>
        <begin position="133"/>
        <end position="142"/>
    </location>
</feature>
<accession>A0AAN6Y2Q9</accession>
<evidence type="ECO:0008006" key="4">
    <source>
        <dbReference type="Google" id="ProtNLM"/>
    </source>
</evidence>
<dbReference type="AlphaFoldDB" id="A0AAN6Y2Q9"/>
<keyword evidence="3" id="KW-1185">Reference proteome</keyword>
<reference evidence="2" key="1">
    <citation type="journal article" date="2023" name="Mol. Phylogenet. Evol.">
        <title>Genome-scale phylogeny and comparative genomics of the fungal order Sordariales.</title>
        <authorList>
            <person name="Hensen N."/>
            <person name="Bonometti L."/>
            <person name="Westerberg I."/>
            <person name="Brannstrom I.O."/>
            <person name="Guillou S."/>
            <person name="Cros-Aarteil S."/>
            <person name="Calhoun S."/>
            <person name="Haridas S."/>
            <person name="Kuo A."/>
            <person name="Mondo S."/>
            <person name="Pangilinan J."/>
            <person name="Riley R."/>
            <person name="LaButti K."/>
            <person name="Andreopoulos B."/>
            <person name="Lipzen A."/>
            <person name="Chen C."/>
            <person name="Yan M."/>
            <person name="Daum C."/>
            <person name="Ng V."/>
            <person name="Clum A."/>
            <person name="Steindorff A."/>
            <person name="Ohm R.A."/>
            <person name="Martin F."/>
            <person name="Silar P."/>
            <person name="Natvig D.O."/>
            <person name="Lalanne C."/>
            <person name="Gautier V."/>
            <person name="Ament-Velasquez S.L."/>
            <person name="Kruys A."/>
            <person name="Hutchinson M.I."/>
            <person name="Powell A.J."/>
            <person name="Barry K."/>
            <person name="Miller A.N."/>
            <person name="Grigoriev I.V."/>
            <person name="Debuchy R."/>
            <person name="Gladieux P."/>
            <person name="Hiltunen Thoren M."/>
            <person name="Johannesson H."/>
        </authorList>
    </citation>
    <scope>NUCLEOTIDE SEQUENCE</scope>
    <source>
        <strain evidence="2">PSN293</strain>
    </source>
</reference>
<evidence type="ECO:0000256" key="1">
    <source>
        <dbReference type="SAM" id="MobiDB-lite"/>
    </source>
</evidence>
<dbReference type="Proteomes" id="UP001301769">
    <property type="component" value="Unassembled WGS sequence"/>
</dbReference>
<comment type="caution">
    <text evidence="2">The sequence shown here is derived from an EMBL/GenBank/DDBJ whole genome shotgun (WGS) entry which is preliminary data.</text>
</comment>
<sequence>MASAIPLYLAPDSAGYRLMELPQELVDLIESDDAPAMIKLTPTPTAAVLKTPIRNYSLRQKNTSNGLILLRPVANTEPSNSDTVMTDDDSTTKDKKREKPKVSLHAFATLHETVELLRLEDGQEEPPAPKLGKWHEKLTRGR</sequence>
<protein>
    <recommendedName>
        <fullName evidence="4">Sister chromatid cohesion protein DCC1</fullName>
    </recommendedName>
</protein>
<dbReference type="GO" id="GO:0031390">
    <property type="term" value="C:Ctf18 RFC-like complex"/>
    <property type="evidence" value="ECO:0007669"/>
    <property type="project" value="InterPro"/>
</dbReference>
<dbReference type="EMBL" id="MU858146">
    <property type="protein sequence ID" value="KAK4211548.1"/>
    <property type="molecule type" value="Genomic_DNA"/>
</dbReference>